<protein>
    <recommendedName>
        <fullName evidence="4">Large ribosomal subunit protein eL42</fullName>
    </recommendedName>
</protein>
<dbReference type="KEGG" id="ncv:NCAV_0150"/>
<keyword evidence="4" id="KW-0862">Zinc</keyword>
<comment type="cofactor">
    <cofactor evidence="4">
        <name>Zn(2+)</name>
        <dbReference type="ChEBI" id="CHEBI:29105"/>
    </cofactor>
    <text evidence="4">Binds 1 zinc ion per subunit.</text>
</comment>
<dbReference type="GO" id="GO:0006412">
    <property type="term" value="P:translation"/>
    <property type="evidence" value="ECO:0007669"/>
    <property type="project" value="UniProtKB-UniRule"/>
</dbReference>
<evidence type="ECO:0000313" key="7">
    <source>
        <dbReference type="Proteomes" id="UP000236248"/>
    </source>
</evidence>
<organism evidence="6 7">
    <name type="scientific">Candidatus Nitrosocaldus cavascurensis</name>
    <dbReference type="NCBI Taxonomy" id="2058097"/>
    <lineage>
        <taxon>Archaea</taxon>
        <taxon>Nitrososphaerota</taxon>
        <taxon>Nitrososphaeria</taxon>
        <taxon>Candidatus Nitrosocaldales</taxon>
        <taxon>Candidatus Nitrosocaldaceae</taxon>
        <taxon>Candidatus Nitrosocaldus</taxon>
    </lineage>
</organism>
<evidence type="ECO:0000256" key="2">
    <source>
        <dbReference type="ARBA" id="ARBA00022980"/>
    </source>
</evidence>
<accession>A0A2K5ANY2</accession>
<dbReference type="GO" id="GO:0008270">
    <property type="term" value="F:zinc ion binding"/>
    <property type="evidence" value="ECO:0007669"/>
    <property type="project" value="UniProtKB-UniRule"/>
</dbReference>
<feature type="zinc finger region" description="C4-type" evidence="4">
    <location>
        <begin position="11"/>
        <end position="74"/>
    </location>
</feature>
<proteinExistence type="inferred from homology"/>
<evidence type="ECO:0000313" key="6">
    <source>
        <dbReference type="EMBL" id="SPC33350.1"/>
    </source>
</evidence>
<evidence type="ECO:0000256" key="3">
    <source>
        <dbReference type="ARBA" id="ARBA00023274"/>
    </source>
</evidence>
<keyword evidence="4" id="KW-0699">rRNA-binding</keyword>
<keyword evidence="2 4" id="KW-0689">Ribosomal protein</keyword>
<dbReference type="InterPro" id="IPR000552">
    <property type="entry name" value="Ribosomal_eL44"/>
</dbReference>
<dbReference type="PROSITE" id="PS01172">
    <property type="entry name" value="RIBOSOMAL_L44E"/>
    <property type="match status" value="1"/>
</dbReference>
<comment type="function">
    <text evidence="4">Binds to the 23S rRNA.</text>
</comment>
<dbReference type="Pfam" id="PF00935">
    <property type="entry name" value="Ribosomal_L44"/>
    <property type="match status" value="1"/>
</dbReference>
<dbReference type="GO" id="GO:0070180">
    <property type="term" value="F:large ribosomal subunit rRNA binding"/>
    <property type="evidence" value="ECO:0007669"/>
    <property type="project" value="UniProtKB-UniRule"/>
</dbReference>
<dbReference type="PANTHER" id="PTHR10369">
    <property type="entry name" value="60S RIBOSOMAL PROTEIN L36A/L44"/>
    <property type="match status" value="1"/>
</dbReference>
<comment type="subunit">
    <text evidence="4">Part of the 50S ribosomal subunit.</text>
</comment>
<dbReference type="Proteomes" id="UP000236248">
    <property type="component" value="Chromosome NCAV"/>
</dbReference>
<name>A0A2K5ANY2_9ARCH</name>
<reference evidence="7" key="1">
    <citation type="submission" date="2018-01" db="EMBL/GenBank/DDBJ databases">
        <authorList>
            <person name="Kerou L M."/>
        </authorList>
    </citation>
    <scope>NUCLEOTIDE SEQUENCE [LARGE SCALE GENOMIC DNA]</scope>
    <source>
        <strain evidence="7">SCU2</strain>
    </source>
</reference>
<dbReference type="Gene3D" id="3.10.450.80">
    <property type="match status" value="1"/>
</dbReference>
<evidence type="ECO:0000256" key="4">
    <source>
        <dbReference type="HAMAP-Rule" id="MF_01476"/>
    </source>
</evidence>
<keyword evidence="4" id="KW-0479">Metal-binding</keyword>
<dbReference type="FunFam" id="3.10.450.80:FF:000001">
    <property type="entry name" value="60S ribosomal protein L44"/>
    <property type="match status" value="1"/>
</dbReference>
<evidence type="ECO:0000256" key="1">
    <source>
        <dbReference type="ARBA" id="ARBA00009364"/>
    </source>
</evidence>
<keyword evidence="4" id="KW-0863">Zinc-finger</keyword>
<dbReference type="HAMAP" id="MF_01476">
    <property type="entry name" value="Ribosomal_L44e"/>
    <property type="match status" value="1"/>
</dbReference>
<dbReference type="NCBIfam" id="NF004425">
    <property type="entry name" value="PRK05767.1"/>
    <property type="match status" value="1"/>
</dbReference>
<dbReference type="AlphaFoldDB" id="A0A2K5ANY2"/>
<keyword evidence="7" id="KW-1185">Reference proteome</keyword>
<feature type="binding site" evidence="4">
    <location>
        <position position="71"/>
    </location>
    <ligand>
        <name>Zn(2+)</name>
        <dbReference type="ChEBI" id="CHEBI:29105"/>
    </ligand>
</feature>
<dbReference type="InterPro" id="IPR053708">
    <property type="entry name" value="Ribosomal_LSU_eL42"/>
</dbReference>
<gene>
    <name evidence="4 6" type="primary">rpl44e</name>
    <name evidence="6" type="ORF">NCAV_0150</name>
</gene>
<feature type="binding site" evidence="4">
    <location>
        <position position="11"/>
    </location>
    <ligand>
        <name>Zn(2+)</name>
        <dbReference type="ChEBI" id="CHEBI:29105"/>
    </ligand>
</feature>
<dbReference type="GO" id="GO:1990904">
    <property type="term" value="C:ribonucleoprotein complex"/>
    <property type="evidence" value="ECO:0007669"/>
    <property type="project" value="UniProtKB-KW"/>
</dbReference>
<keyword evidence="3 4" id="KW-0687">Ribonucleoprotein</keyword>
<comment type="similarity">
    <text evidence="1 4 5">Belongs to the eukaryotic ribosomal protein eL42 family.</text>
</comment>
<dbReference type="GO" id="GO:0003735">
    <property type="term" value="F:structural constituent of ribosome"/>
    <property type="evidence" value="ECO:0007669"/>
    <property type="project" value="InterPro"/>
</dbReference>
<dbReference type="EMBL" id="LT981265">
    <property type="protein sequence ID" value="SPC33350.1"/>
    <property type="molecule type" value="Genomic_DNA"/>
</dbReference>
<feature type="binding site" evidence="4">
    <location>
        <position position="74"/>
    </location>
    <ligand>
        <name>Zn(2+)</name>
        <dbReference type="ChEBI" id="CHEBI:29105"/>
    </ligand>
</feature>
<dbReference type="SUPFAM" id="SSF57829">
    <property type="entry name" value="Zn-binding ribosomal proteins"/>
    <property type="match status" value="1"/>
</dbReference>
<evidence type="ECO:0000256" key="5">
    <source>
        <dbReference type="RuleBase" id="RU000666"/>
    </source>
</evidence>
<dbReference type="RefSeq" id="WP_103286370.1">
    <property type="nucleotide sequence ID" value="NZ_LT981265.1"/>
</dbReference>
<dbReference type="GeneID" id="41594251"/>
<dbReference type="GO" id="GO:0005840">
    <property type="term" value="C:ribosome"/>
    <property type="evidence" value="ECO:0007669"/>
    <property type="project" value="UniProtKB-KW"/>
</dbReference>
<sequence>MKVPKEINTYCPRCKKHTVHTISLYKKGKERGTAWGVRRHEEEKKGYGGQKYPEQKRTAKTTKKQLLKFKCKDCGYTLQRHGIRLRKVEIAA</sequence>
<dbReference type="InterPro" id="IPR011332">
    <property type="entry name" value="Ribosomal_zn-bd"/>
</dbReference>
<keyword evidence="4" id="KW-0694">RNA-binding</keyword>
<feature type="binding site" evidence="4">
    <location>
        <position position="14"/>
    </location>
    <ligand>
        <name>Zn(2+)</name>
        <dbReference type="ChEBI" id="CHEBI:29105"/>
    </ligand>
</feature>